<feature type="domain" description="PRC-barrel" evidence="1">
    <location>
        <begin position="11"/>
        <end position="88"/>
    </location>
</feature>
<dbReference type="PANTHER" id="PTHR36505">
    <property type="entry name" value="BLR1072 PROTEIN"/>
    <property type="match status" value="1"/>
</dbReference>
<protein>
    <submittedName>
        <fullName evidence="2">PRC-barrel domain-containing protein</fullName>
    </submittedName>
</protein>
<dbReference type="EMBL" id="CP071794">
    <property type="protein sequence ID" value="QTD57850.1"/>
    <property type="molecule type" value="Genomic_DNA"/>
</dbReference>
<dbReference type="Pfam" id="PF05239">
    <property type="entry name" value="PRC"/>
    <property type="match status" value="1"/>
</dbReference>
<evidence type="ECO:0000313" key="2">
    <source>
        <dbReference type="EMBL" id="QTD57850.1"/>
    </source>
</evidence>
<evidence type="ECO:0000313" key="3">
    <source>
        <dbReference type="Proteomes" id="UP000663923"/>
    </source>
</evidence>
<sequence>MLKEDDRTSTVIASDRVEGTAIYGADNDKIGTVDKLMIEKQTGRVTDAILSVGGFLGIGSDRHSLPWAKLDYDTELGGYKLDVTKEQLEQAPRFKEDEADKAFDRQYQTSVYEYWMVTPYW</sequence>
<dbReference type="InterPro" id="IPR027275">
    <property type="entry name" value="PRC-brl_dom"/>
</dbReference>
<dbReference type="Gene3D" id="2.30.30.240">
    <property type="entry name" value="PRC-barrel domain"/>
    <property type="match status" value="1"/>
</dbReference>
<evidence type="ECO:0000259" key="1">
    <source>
        <dbReference type="Pfam" id="PF05239"/>
    </source>
</evidence>
<dbReference type="Proteomes" id="UP000663923">
    <property type="component" value="Chromosome"/>
</dbReference>
<organism evidence="2 3">
    <name type="scientific">Parasphingorhabdus cellanae</name>
    <dbReference type="NCBI Taxonomy" id="2806553"/>
    <lineage>
        <taxon>Bacteria</taxon>
        <taxon>Pseudomonadati</taxon>
        <taxon>Pseudomonadota</taxon>
        <taxon>Alphaproteobacteria</taxon>
        <taxon>Sphingomonadales</taxon>
        <taxon>Sphingomonadaceae</taxon>
        <taxon>Parasphingorhabdus</taxon>
    </lineage>
</organism>
<dbReference type="SUPFAM" id="SSF50346">
    <property type="entry name" value="PRC-barrel domain"/>
    <property type="match status" value="1"/>
</dbReference>
<dbReference type="InterPro" id="IPR011033">
    <property type="entry name" value="PRC_barrel-like_sf"/>
</dbReference>
<dbReference type="PANTHER" id="PTHR36505:SF1">
    <property type="entry name" value="BLR1072 PROTEIN"/>
    <property type="match status" value="1"/>
</dbReference>
<proteinExistence type="predicted"/>
<keyword evidence="3" id="KW-1185">Reference proteome</keyword>
<gene>
    <name evidence="2" type="ORF">J4G78_12585</name>
</gene>
<reference evidence="2 3" key="1">
    <citation type="submission" date="2021-03" db="EMBL/GenBank/DDBJ databases">
        <title>Complete genome of Parasphingorhabdus_sp.JHSY0214.</title>
        <authorList>
            <person name="Yoo J.H."/>
            <person name="Bae J.W."/>
        </authorList>
    </citation>
    <scope>NUCLEOTIDE SEQUENCE [LARGE SCALE GENOMIC DNA]</scope>
    <source>
        <strain evidence="2 3">JHSY0214</strain>
    </source>
</reference>
<accession>A0ABX7T8A5</accession>
<name>A0ABX7T8A5_9SPHN</name>